<reference evidence="6" key="1">
    <citation type="journal article" date="2014" name="Nat. Commun.">
        <title>Multiple recent horizontal transfers of a large genomic region in cheese making fungi.</title>
        <authorList>
            <person name="Cheeseman K."/>
            <person name="Ropars J."/>
            <person name="Renault P."/>
            <person name="Dupont J."/>
            <person name="Gouzy J."/>
            <person name="Branca A."/>
            <person name="Abraham A.L."/>
            <person name="Ceppi M."/>
            <person name="Conseiller E."/>
            <person name="Debuchy R."/>
            <person name="Malagnac F."/>
            <person name="Goarin A."/>
            <person name="Silar P."/>
            <person name="Lacoste S."/>
            <person name="Sallet E."/>
            <person name="Bensimon A."/>
            <person name="Giraud T."/>
            <person name="Brygoo Y."/>
        </authorList>
    </citation>
    <scope>NUCLEOTIDE SEQUENCE [LARGE SCALE GENOMIC DNA]</scope>
    <source>
        <strain evidence="6">FM164</strain>
    </source>
</reference>
<dbReference type="GO" id="GO:0008270">
    <property type="term" value="F:zinc ion binding"/>
    <property type="evidence" value="ECO:0007669"/>
    <property type="project" value="UniProtKB-KW"/>
</dbReference>
<evidence type="ECO:0000256" key="4">
    <source>
        <dbReference type="PROSITE-ProRule" id="PRU00134"/>
    </source>
</evidence>
<dbReference type="Gene3D" id="6.10.140.2220">
    <property type="match status" value="1"/>
</dbReference>
<dbReference type="Proteomes" id="UP000030686">
    <property type="component" value="Unassembled WGS sequence"/>
</dbReference>
<organism evidence="6 7">
    <name type="scientific">Penicillium roqueforti (strain FM164)</name>
    <dbReference type="NCBI Taxonomy" id="1365484"/>
    <lineage>
        <taxon>Eukaryota</taxon>
        <taxon>Fungi</taxon>
        <taxon>Dikarya</taxon>
        <taxon>Ascomycota</taxon>
        <taxon>Pezizomycotina</taxon>
        <taxon>Eurotiomycetes</taxon>
        <taxon>Eurotiomycetidae</taxon>
        <taxon>Eurotiales</taxon>
        <taxon>Aspergillaceae</taxon>
        <taxon>Penicillium</taxon>
    </lineage>
</organism>
<sequence length="547" mass="62538">MSSFDKFLNPAFCANNTSSPCPNKTSQANSACGRCYLVVYCGKECQKEHWPIHKENCKDALGYETWKPDWHRGDRKPEFLKNRDPSERNLNDGKISWWGGMPALDLLKLDRNEGQDAPPKMSVLLTASHDIRNVVETIARLPDTYSGQCEIVMNGIHAGIFSQNVLLVLTAFHFPPEHAAIIMIHLWYSALIPASIITAVRKKLLPKIEKVCSEAAQKRSQPFFKCVWRKNKASLHVELARDEWEGLKGYLQVPADFSATEAACNRRDVMFADNRKDEFQRTLYAQPRYWRVSTMKFRDDGIMLPFGCSRKAFDTPNPWDLLDVCTGAYTANYPAKNDLYGMLFIYLRKTLLGFCRQISKRDVNLRLLSIDSLSLPTYFNQLGEHPRFDRIDTYVAAETGVLGIHTVLRVFTPMLKPKIQNPKAMLLTLFIRDIEDMWTKDSLDKDVARAVKHLPQPESAASNDADQVRINRSSSFFCNVSKMFDLYKKTFEFDKLTPTFGLKMRGSTTIVAHWPMRPGKHAATTVFEILEGSGATGCERYVEWEWE</sequence>
<accession>W6QD32</accession>
<keyword evidence="1" id="KW-0479">Metal-binding</keyword>
<dbReference type="OMA" id="HKLDCKS"/>
<evidence type="ECO:0000313" key="7">
    <source>
        <dbReference type="Proteomes" id="UP000030686"/>
    </source>
</evidence>
<name>W6QD32_PENRF</name>
<dbReference type="OrthoDB" id="5282002at2759"/>
<evidence type="ECO:0000313" key="6">
    <source>
        <dbReference type="EMBL" id="CDM34603.1"/>
    </source>
</evidence>
<evidence type="ECO:0000256" key="2">
    <source>
        <dbReference type="ARBA" id="ARBA00022771"/>
    </source>
</evidence>
<keyword evidence="7" id="KW-1185">Reference proteome</keyword>
<dbReference type="InterPro" id="IPR002893">
    <property type="entry name" value="Znf_MYND"/>
</dbReference>
<feature type="domain" description="MYND-type" evidence="5">
    <location>
        <begin position="18"/>
        <end position="57"/>
    </location>
</feature>
<keyword evidence="3" id="KW-0862">Zinc</keyword>
<evidence type="ECO:0000256" key="1">
    <source>
        <dbReference type="ARBA" id="ARBA00022723"/>
    </source>
</evidence>
<dbReference type="InterPro" id="IPR027974">
    <property type="entry name" value="DUF4470"/>
</dbReference>
<evidence type="ECO:0000259" key="5">
    <source>
        <dbReference type="PROSITE" id="PS50865"/>
    </source>
</evidence>
<dbReference type="Pfam" id="PF01753">
    <property type="entry name" value="zf-MYND"/>
    <property type="match status" value="1"/>
</dbReference>
<dbReference type="EMBL" id="HG792017">
    <property type="protein sequence ID" value="CDM34603.1"/>
    <property type="molecule type" value="Genomic_DNA"/>
</dbReference>
<dbReference type="PROSITE" id="PS50865">
    <property type="entry name" value="ZF_MYND_2"/>
    <property type="match status" value="1"/>
</dbReference>
<evidence type="ECO:0000256" key="3">
    <source>
        <dbReference type="ARBA" id="ARBA00022833"/>
    </source>
</evidence>
<dbReference type="STRING" id="1365484.W6QD32"/>
<proteinExistence type="predicted"/>
<dbReference type="SUPFAM" id="SSF144232">
    <property type="entry name" value="HIT/MYND zinc finger-like"/>
    <property type="match status" value="1"/>
</dbReference>
<keyword evidence="2 4" id="KW-0863">Zinc-finger</keyword>
<gene>
    <name evidence="6" type="ORF">PROQFM164_S03g001327</name>
</gene>
<dbReference type="AlphaFoldDB" id="W6QD32"/>
<dbReference type="Pfam" id="PF14737">
    <property type="entry name" value="DUF4470"/>
    <property type="match status" value="1"/>
</dbReference>
<protein>
    <submittedName>
        <fullName evidence="6">Zinc finger, MYND-type</fullName>
    </submittedName>
</protein>